<dbReference type="EMBL" id="JAMZMK010011366">
    <property type="protein sequence ID" value="KAI7727480.1"/>
    <property type="molecule type" value="Genomic_DNA"/>
</dbReference>
<organism evidence="2 3">
    <name type="scientific">Ambrosia artemisiifolia</name>
    <name type="common">Common ragweed</name>
    <dbReference type="NCBI Taxonomy" id="4212"/>
    <lineage>
        <taxon>Eukaryota</taxon>
        <taxon>Viridiplantae</taxon>
        <taxon>Streptophyta</taxon>
        <taxon>Embryophyta</taxon>
        <taxon>Tracheophyta</taxon>
        <taxon>Spermatophyta</taxon>
        <taxon>Magnoliopsida</taxon>
        <taxon>eudicotyledons</taxon>
        <taxon>Gunneridae</taxon>
        <taxon>Pentapetalae</taxon>
        <taxon>asterids</taxon>
        <taxon>campanulids</taxon>
        <taxon>Asterales</taxon>
        <taxon>Asteraceae</taxon>
        <taxon>Asteroideae</taxon>
        <taxon>Heliantheae alliance</taxon>
        <taxon>Heliantheae</taxon>
        <taxon>Ambrosia</taxon>
    </lineage>
</organism>
<reference evidence="2" key="1">
    <citation type="submission" date="2022-06" db="EMBL/GenBank/DDBJ databases">
        <title>Uncovering the hologenomic basis of an extraordinary plant invasion.</title>
        <authorList>
            <person name="Bieker V.C."/>
            <person name="Martin M.D."/>
            <person name="Gilbert T."/>
            <person name="Hodgins K."/>
            <person name="Battlay P."/>
            <person name="Petersen B."/>
            <person name="Wilson J."/>
        </authorList>
    </citation>
    <scope>NUCLEOTIDE SEQUENCE</scope>
    <source>
        <strain evidence="2">AA19_3_7</strain>
        <tissue evidence="2">Leaf</tissue>
    </source>
</reference>
<dbReference type="Proteomes" id="UP001206925">
    <property type="component" value="Unassembled WGS sequence"/>
</dbReference>
<dbReference type="InterPro" id="IPR053937">
    <property type="entry name" value="GOST_TM"/>
</dbReference>
<proteinExistence type="predicted"/>
<feature type="domain" description="GOST seven transmembrane" evidence="1">
    <location>
        <begin position="314"/>
        <end position="355"/>
    </location>
</feature>
<protein>
    <recommendedName>
        <fullName evidence="1">GOST seven transmembrane domain-containing protein</fullName>
    </recommendedName>
</protein>
<comment type="caution">
    <text evidence="2">The sequence shown here is derived from an EMBL/GenBank/DDBJ whole genome shotgun (WGS) entry which is preliminary data.</text>
</comment>
<accession>A0AAD5G3M9</accession>
<feature type="non-terminal residue" evidence="2">
    <location>
        <position position="374"/>
    </location>
</feature>
<gene>
    <name evidence="2" type="ORF">M8C21_002122</name>
</gene>
<dbReference type="AlphaFoldDB" id="A0AAD5G3M9"/>
<evidence type="ECO:0000313" key="3">
    <source>
        <dbReference type="Proteomes" id="UP001206925"/>
    </source>
</evidence>
<feature type="non-terminal residue" evidence="2">
    <location>
        <position position="1"/>
    </location>
</feature>
<sequence>ISSRRRARVLANEVVTISPLDRDQHVQLKPDVREPRIDCNLNTRLSPLTHLSMDGSICDWQIKQTESKTMDAEAFSNLRSLDLSDGDRGAAFRDPYDVCLKSKRRDIGPYKDLFAIEAGSIDFRKKMNVDHMIQISLLSKDADGSSLRSCQLRGLDASAKARVLDKHLQYLYDEWLGNYKCRRASAKRDYNEHSILRLPNRLKPVHPMFESVVFKRTSGSAKIQNEMQSRIGLIEAIVFEVKDTERIGGNFLKNSSNVLCCNPKLSADRSCTAGKVIIQKDENNPDWPKRIQTFFDGNNQEAKMPTQSVEIDKTVTISAIKKTVSRLLLLVVAMGYGVVRPTLGGMTSKVLILRFMRRSIAKLEVLIRNAIFLQ</sequence>
<name>A0AAD5G3M9_AMBAR</name>
<evidence type="ECO:0000313" key="2">
    <source>
        <dbReference type="EMBL" id="KAI7727480.1"/>
    </source>
</evidence>
<keyword evidence="3" id="KW-1185">Reference proteome</keyword>
<evidence type="ECO:0000259" key="1">
    <source>
        <dbReference type="Pfam" id="PF06814"/>
    </source>
</evidence>
<dbReference type="Pfam" id="PF06814">
    <property type="entry name" value="GOST_TM"/>
    <property type="match status" value="1"/>
</dbReference>